<dbReference type="InterPro" id="IPR011989">
    <property type="entry name" value="ARM-like"/>
</dbReference>
<evidence type="ECO:0000313" key="2">
    <source>
        <dbReference type="Proteomes" id="UP001217838"/>
    </source>
</evidence>
<dbReference type="InterPro" id="IPR016024">
    <property type="entry name" value="ARM-type_fold"/>
</dbReference>
<reference evidence="1 2" key="1">
    <citation type="submission" date="2022-11" db="EMBL/GenBank/DDBJ databases">
        <title>Minimal conservation of predation-associated metabolite biosynthetic gene clusters underscores biosynthetic potential of Myxococcota including descriptions for ten novel species: Archangium lansinium sp. nov., Myxococcus landrumus sp. nov., Nannocystis bai.</title>
        <authorList>
            <person name="Ahearne A."/>
            <person name="Stevens C."/>
            <person name="Dowd S."/>
        </authorList>
    </citation>
    <scope>NUCLEOTIDE SEQUENCE [LARGE SCALE GENOMIC DNA]</scope>
    <source>
        <strain evidence="1 2">NCELM</strain>
    </source>
</reference>
<dbReference type="Gene3D" id="1.25.10.10">
    <property type="entry name" value="Leucine-rich Repeat Variant"/>
    <property type="match status" value="1"/>
</dbReference>
<accession>A0ABT5BR20</accession>
<dbReference type="EMBL" id="JAQNDN010000028">
    <property type="protein sequence ID" value="MDC0676015.1"/>
    <property type="molecule type" value="Genomic_DNA"/>
</dbReference>
<proteinExistence type="predicted"/>
<gene>
    <name evidence="1" type="ORF">POL58_50255</name>
</gene>
<dbReference type="SUPFAM" id="SSF48371">
    <property type="entry name" value="ARM repeat"/>
    <property type="match status" value="1"/>
</dbReference>
<protein>
    <recommendedName>
        <fullName evidence="3">HEAT repeat-containing protein</fullName>
    </recommendedName>
</protein>
<dbReference type="RefSeq" id="WP_272011712.1">
    <property type="nucleotide sequence ID" value="NZ_JAQNDN010000028.1"/>
</dbReference>
<organism evidence="1 2">
    <name type="scientific">Nannocystis radixulma</name>
    <dbReference type="NCBI Taxonomy" id="2995305"/>
    <lineage>
        <taxon>Bacteria</taxon>
        <taxon>Pseudomonadati</taxon>
        <taxon>Myxococcota</taxon>
        <taxon>Polyangia</taxon>
        <taxon>Nannocystales</taxon>
        <taxon>Nannocystaceae</taxon>
        <taxon>Nannocystis</taxon>
    </lineage>
</organism>
<name>A0ABT5BR20_9BACT</name>
<keyword evidence="2" id="KW-1185">Reference proteome</keyword>
<dbReference type="Proteomes" id="UP001217838">
    <property type="component" value="Unassembled WGS sequence"/>
</dbReference>
<comment type="caution">
    <text evidence="1">The sequence shown here is derived from an EMBL/GenBank/DDBJ whole genome shotgun (WGS) entry which is preliminary data.</text>
</comment>
<evidence type="ECO:0008006" key="3">
    <source>
        <dbReference type="Google" id="ProtNLM"/>
    </source>
</evidence>
<sequence>MSQSFRLVSTSRAEPTVRPTVGDVDLAFAGVVSIGYLALFDAAHIHALPWDRTHRQLTLFASKEHALERLVRCTPGVAERLARDLDALADRQASRGAPGGARPSAASLREALEAFARRVESARGTHVQAFLDDSYSPWHEHESAQLAELVSAAVGADPGWSLFRAFSEIANATAPPWRDRDVQNALTGMRSEGPTEDSLASWLAEGELIPGTLAAVFEALGAVFRVHARPPRLAELLGALAQLLGDDVVLRAMTTQGTVTASIPPPAVNDRLPRASLLPLARREESELFDVLREAWALAARGALADGPIECSALARDTGTLAGGPHEPPPAACEPFVLPPDPALTEALADIDTSDEAALAAVLAHPDPRARVALVDDSGDLLDHEPTWARLLADPSPAVRAAAVRCSDCPLPMPASERHPGVRASSRQVHPWELALLAAHPEPAVRAAVARNLAAPPRVLCELARDPMAEVRHAVAWPLCLAAFSGYRGDAAARRALEALAQDVEVSIRLEVGRSVEFLAPEG</sequence>
<evidence type="ECO:0000313" key="1">
    <source>
        <dbReference type="EMBL" id="MDC0676015.1"/>
    </source>
</evidence>